<dbReference type="GO" id="GO:0055075">
    <property type="term" value="P:potassium ion homeostasis"/>
    <property type="evidence" value="ECO:0007669"/>
    <property type="project" value="TreeGrafter"/>
</dbReference>
<dbReference type="Proteomes" id="UP000694555">
    <property type="component" value="Unplaced"/>
</dbReference>
<dbReference type="GO" id="GO:0055064">
    <property type="term" value="P:chloride ion homeostasis"/>
    <property type="evidence" value="ECO:0007669"/>
    <property type="project" value="TreeGrafter"/>
</dbReference>
<evidence type="ECO:0000256" key="1">
    <source>
        <dbReference type="ARBA" id="ARBA00004141"/>
    </source>
</evidence>
<evidence type="ECO:0000313" key="12">
    <source>
        <dbReference type="Proteomes" id="UP000694555"/>
    </source>
</evidence>
<keyword evidence="6 9" id="KW-1133">Transmembrane helix</keyword>
<dbReference type="Gene3D" id="1.20.1740.10">
    <property type="entry name" value="Amino acid/polyamine transporter I"/>
    <property type="match status" value="1"/>
</dbReference>
<evidence type="ECO:0000256" key="3">
    <source>
        <dbReference type="ARBA" id="ARBA00019359"/>
    </source>
</evidence>
<keyword evidence="5 9" id="KW-0812">Transmembrane</keyword>
<evidence type="ECO:0000256" key="6">
    <source>
        <dbReference type="ARBA" id="ARBA00022989"/>
    </source>
</evidence>
<dbReference type="InterPro" id="IPR004841">
    <property type="entry name" value="AA-permease/SLC12A_dom"/>
</dbReference>
<organism evidence="11 12">
    <name type="scientific">Buteo japonicus</name>
    <dbReference type="NCBI Taxonomy" id="224669"/>
    <lineage>
        <taxon>Eukaryota</taxon>
        <taxon>Metazoa</taxon>
        <taxon>Chordata</taxon>
        <taxon>Craniata</taxon>
        <taxon>Vertebrata</taxon>
        <taxon>Euteleostomi</taxon>
        <taxon>Archelosauria</taxon>
        <taxon>Archosauria</taxon>
        <taxon>Dinosauria</taxon>
        <taxon>Saurischia</taxon>
        <taxon>Theropoda</taxon>
        <taxon>Coelurosauria</taxon>
        <taxon>Aves</taxon>
        <taxon>Neognathae</taxon>
        <taxon>Neoaves</taxon>
        <taxon>Telluraves</taxon>
        <taxon>Accipitrimorphae</taxon>
        <taxon>Accipitriformes</taxon>
        <taxon>Accipitridae</taxon>
        <taxon>Accipitrinae</taxon>
        <taxon>Buteo</taxon>
    </lineage>
</organism>
<keyword evidence="4" id="KW-0813">Transport</keyword>
<feature type="transmembrane region" description="Helical" evidence="9">
    <location>
        <begin position="380"/>
        <end position="397"/>
    </location>
</feature>
<dbReference type="GO" id="GO:0016020">
    <property type="term" value="C:membrane"/>
    <property type="evidence" value="ECO:0007669"/>
    <property type="project" value="UniProtKB-SubCell"/>
</dbReference>
<dbReference type="PANTHER" id="PTHR11827:SF96">
    <property type="entry name" value="SOLUTE CARRIER FAMILY 12 MEMBER 9"/>
    <property type="match status" value="1"/>
</dbReference>
<dbReference type="Ensembl" id="ENSBJAT00000016542.1">
    <property type="protein sequence ID" value="ENSBJAP00000016100.1"/>
    <property type="gene ID" value="ENSBJAG00000010482.1"/>
</dbReference>
<keyword evidence="7 9" id="KW-0472">Membrane</keyword>
<comment type="subcellular location">
    <subcellularLocation>
        <location evidence="1">Membrane</location>
        <topology evidence="1">Multi-pass membrane protein</topology>
    </subcellularLocation>
</comment>
<keyword evidence="12" id="KW-1185">Reference proteome</keyword>
<feature type="transmembrane region" description="Helical" evidence="9">
    <location>
        <begin position="157"/>
        <end position="178"/>
    </location>
</feature>
<dbReference type="InterPro" id="IPR004842">
    <property type="entry name" value="SLC12A_fam"/>
</dbReference>
<feature type="transmembrane region" description="Helical" evidence="9">
    <location>
        <begin position="291"/>
        <end position="314"/>
    </location>
</feature>
<evidence type="ECO:0000256" key="9">
    <source>
        <dbReference type="SAM" id="Phobius"/>
    </source>
</evidence>
<name>A0A8C0BF31_9AVES</name>
<sequence length="761" mass="81571">VPSEFSPRLGSQCCVSPPDPSSRGDPVLGVVRAQLTGTMASAPSSAGFVVGHAGLYQALAMFAVAYFIIGMTVLSVCAIATNGALDAGGAYYMISRALGPEFGGSIGIMFFLANVCGSALYVLGLVEAVVDIGACHAWHNAVGTGVHVLPQSYWYELLYGTVLLALCLLVCLVGASIYAKATFLIFLIVAGVLGTILVSFFATRPIGVPIRLPYFNGSETENGSFTGFSLTTLRENLGGGYGVDYTTGQMMSFSSVFAVMFNGCTGIMAGSNMSGDLKRPSYSIPRGTISAVLFTYLVYNLLAFLMCATCNRTLLQKDYGFLRDISIFPPLVTVGIYAATLSAAMSNLIGASRILYALARDDLFGRALALAKKTSASGNPVMAVILSWLVVQLVLFSGKLNTIAGVVTTFFLLVYATVNLACLALEWASAPNFRPTFRYFTWHTCLLGIAGCCVMMFLISPVSASASLGFLLVLLLALHYLSPRGFLTCSPPSLQVRKYLLMLDVRKDHVKFWRPQMLLMVQNPRGSARLIDFVNDLKKSGLYVLGHVELQDLDALPSDPLQPQQDSWLSLVDKLNVKAFISLTLAPSVRHGVRQLLFTSGLGEWCLGWARVRVHPAPPRGLEASVSAVLRGLKTPGRAMPRGSEALGVGSAKARLELGEVLGGRCQSRVGSWQHLGEEEEEGAVNFPANATQVSDEYVCAANKLVLEQSPAPAVRFLYLPRPPADTSLYPLYLRQLELLTRGLGPTVLVHGVSAVTSTQL</sequence>
<dbReference type="PANTHER" id="PTHR11827">
    <property type="entry name" value="SOLUTE CARRIER FAMILY 12, CATION COTRANSPORTERS"/>
    <property type="match status" value="1"/>
</dbReference>
<comment type="similarity">
    <text evidence="2">Belongs to the SLC12A transporter family.</text>
</comment>
<feature type="transmembrane region" description="Helical" evidence="9">
    <location>
        <begin position="250"/>
        <end position="270"/>
    </location>
</feature>
<dbReference type="GO" id="GO:0015379">
    <property type="term" value="F:potassium:chloride symporter activity"/>
    <property type="evidence" value="ECO:0007669"/>
    <property type="project" value="TreeGrafter"/>
</dbReference>
<evidence type="ECO:0000256" key="8">
    <source>
        <dbReference type="SAM" id="MobiDB-lite"/>
    </source>
</evidence>
<evidence type="ECO:0000256" key="4">
    <source>
        <dbReference type="ARBA" id="ARBA00022448"/>
    </source>
</evidence>
<feature type="transmembrane region" description="Helical" evidence="9">
    <location>
        <begin position="334"/>
        <end position="359"/>
    </location>
</feature>
<proteinExistence type="inferred from homology"/>
<dbReference type="GO" id="GO:0006884">
    <property type="term" value="P:cell volume homeostasis"/>
    <property type="evidence" value="ECO:0007669"/>
    <property type="project" value="TreeGrafter"/>
</dbReference>
<evidence type="ECO:0000256" key="2">
    <source>
        <dbReference type="ARBA" id="ARBA00010593"/>
    </source>
</evidence>
<dbReference type="Pfam" id="PF00324">
    <property type="entry name" value="AA_permease"/>
    <property type="match status" value="1"/>
</dbReference>
<dbReference type="AlphaFoldDB" id="A0A8C0BF31"/>
<feature type="transmembrane region" description="Helical" evidence="9">
    <location>
        <begin position="58"/>
        <end position="81"/>
    </location>
</feature>
<evidence type="ECO:0000313" key="11">
    <source>
        <dbReference type="Ensembl" id="ENSBJAP00000016100.1"/>
    </source>
</evidence>
<feature type="transmembrane region" description="Helical" evidence="9">
    <location>
        <begin position="403"/>
        <end position="427"/>
    </location>
</feature>
<evidence type="ECO:0000256" key="7">
    <source>
        <dbReference type="ARBA" id="ARBA00023136"/>
    </source>
</evidence>
<feature type="region of interest" description="Disordered" evidence="8">
    <location>
        <begin position="1"/>
        <end position="23"/>
    </location>
</feature>
<evidence type="ECO:0000256" key="5">
    <source>
        <dbReference type="ARBA" id="ARBA00022692"/>
    </source>
</evidence>
<feature type="domain" description="Amino acid permease/ SLC12A" evidence="10">
    <location>
        <begin position="45"/>
        <end position="518"/>
    </location>
</feature>
<feature type="transmembrane region" description="Helical" evidence="9">
    <location>
        <begin position="183"/>
        <end position="202"/>
    </location>
</feature>
<reference evidence="11" key="1">
    <citation type="submission" date="2025-08" db="UniProtKB">
        <authorList>
            <consortium name="Ensembl"/>
        </authorList>
    </citation>
    <scope>IDENTIFICATION</scope>
</reference>
<dbReference type="FunFam" id="1.20.1740.10:FF:000013">
    <property type="entry name" value="Solute carrier family 12 member"/>
    <property type="match status" value="1"/>
</dbReference>
<feature type="transmembrane region" description="Helical" evidence="9">
    <location>
        <begin position="439"/>
        <end position="458"/>
    </location>
</feature>
<accession>A0A8C0BF31</accession>
<reference evidence="11" key="2">
    <citation type="submission" date="2025-09" db="UniProtKB">
        <authorList>
            <consortium name="Ensembl"/>
        </authorList>
    </citation>
    <scope>IDENTIFICATION</scope>
</reference>
<evidence type="ECO:0000259" key="10">
    <source>
        <dbReference type="Pfam" id="PF00324"/>
    </source>
</evidence>
<protein>
    <recommendedName>
        <fullName evidence="3">Solute carrier family 12 member 9</fullName>
    </recommendedName>
</protein>
<feature type="transmembrane region" description="Helical" evidence="9">
    <location>
        <begin position="102"/>
        <end position="123"/>
    </location>
</feature>